<reference evidence="1 2" key="1">
    <citation type="submission" date="2019-04" db="EMBL/GenBank/DDBJ databases">
        <title>High contiguity whole genome sequence and gene annotation resource for two Venturia nashicola isolates.</title>
        <authorList>
            <person name="Prokchorchik M."/>
            <person name="Won K."/>
            <person name="Lee Y."/>
            <person name="Choi E.D."/>
            <person name="Segonzac C."/>
            <person name="Sohn K.H."/>
        </authorList>
    </citation>
    <scope>NUCLEOTIDE SEQUENCE [LARGE SCALE GENOMIC DNA]</scope>
    <source>
        <strain evidence="1 2">PRI2</strain>
    </source>
</reference>
<evidence type="ECO:0000313" key="1">
    <source>
        <dbReference type="EMBL" id="TID17010.1"/>
    </source>
</evidence>
<sequence>MLKQETMSGPNGPKASQFQLASASEGLHLLRLSQLFSQARASISQLLALPASVVTTALPASVVIPAYSRFLGTAACLHFSGGKVFTGQLPAYTI</sequence>
<protein>
    <submittedName>
        <fullName evidence="1">Uncharacterized protein</fullName>
    </submittedName>
</protein>
<name>A0A4Z1P8N2_9PEZI</name>
<proteinExistence type="predicted"/>
<evidence type="ECO:0000313" key="2">
    <source>
        <dbReference type="Proteomes" id="UP000298493"/>
    </source>
</evidence>
<accession>A0A4Z1P8N2</accession>
<dbReference type="AlphaFoldDB" id="A0A4Z1P8N2"/>
<gene>
    <name evidence="1" type="ORF">E6O75_ATG09776</name>
</gene>
<comment type="caution">
    <text evidence="1">The sequence shown here is derived from an EMBL/GenBank/DDBJ whole genome shotgun (WGS) entry which is preliminary data.</text>
</comment>
<dbReference type="EMBL" id="SNSC02000017">
    <property type="protein sequence ID" value="TID17010.1"/>
    <property type="molecule type" value="Genomic_DNA"/>
</dbReference>
<dbReference type="Proteomes" id="UP000298493">
    <property type="component" value="Unassembled WGS sequence"/>
</dbReference>
<organism evidence="1 2">
    <name type="scientific">Venturia nashicola</name>
    <dbReference type="NCBI Taxonomy" id="86259"/>
    <lineage>
        <taxon>Eukaryota</taxon>
        <taxon>Fungi</taxon>
        <taxon>Dikarya</taxon>
        <taxon>Ascomycota</taxon>
        <taxon>Pezizomycotina</taxon>
        <taxon>Dothideomycetes</taxon>
        <taxon>Pleosporomycetidae</taxon>
        <taxon>Venturiales</taxon>
        <taxon>Venturiaceae</taxon>
        <taxon>Venturia</taxon>
    </lineage>
</organism>
<keyword evidence="2" id="KW-1185">Reference proteome</keyword>